<name>A0ABC8SPG4_9AQUA</name>
<sequence length="90" mass="10439">MISHRLTDVFWQFMSSLFCGISIWTSKENKISSYISFIRLFDGLAYVFLIKSLIVKLDELIQNIGLQCSGLHEDYVNIVQFSKYKSHALV</sequence>
<dbReference type="Proteomes" id="UP001642360">
    <property type="component" value="Unassembled WGS sequence"/>
</dbReference>
<accession>A0ABC8SPG4</accession>
<reference evidence="1 2" key="1">
    <citation type="submission" date="2024-02" db="EMBL/GenBank/DDBJ databases">
        <authorList>
            <person name="Vignale AGUSTIN F."/>
            <person name="Sosa J E."/>
            <person name="Modenutti C."/>
        </authorList>
    </citation>
    <scope>NUCLEOTIDE SEQUENCE [LARGE SCALE GENOMIC DNA]</scope>
</reference>
<evidence type="ECO:0000313" key="2">
    <source>
        <dbReference type="Proteomes" id="UP001642360"/>
    </source>
</evidence>
<protein>
    <submittedName>
        <fullName evidence="1">Uncharacterized protein</fullName>
    </submittedName>
</protein>
<keyword evidence="2" id="KW-1185">Reference proteome</keyword>
<organism evidence="1 2">
    <name type="scientific">Ilex paraguariensis</name>
    <name type="common">yerba mate</name>
    <dbReference type="NCBI Taxonomy" id="185542"/>
    <lineage>
        <taxon>Eukaryota</taxon>
        <taxon>Viridiplantae</taxon>
        <taxon>Streptophyta</taxon>
        <taxon>Embryophyta</taxon>
        <taxon>Tracheophyta</taxon>
        <taxon>Spermatophyta</taxon>
        <taxon>Magnoliopsida</taxon>
        <taxon>eudicotyledons</taxon>
        <taxon>Gunneridae</taxon>
        <taxon>Pentapetalae</taxon>
        <taxon>asterids</taxon>
        <taxon>campanulids</taxon>
        <taxon>Aquifoliales</taxon>
        <taxon>Aquifoliaceae</taxon>
        <taxon>Ilex</taxon>
    </lineage>
</organism>
<dbReference type="AlphaFoldDB" id="A0ABC8SPG4"/>
<dbReference type="EMBL" id="CAUOFW020003292">
    <property type="protein sequence ID" value="CAK9159059.1"/>
    <property type="molecule type" value="Genomic_DNA"/>
</dbReference>
<comment type="caution">
    <text evidence="1">The sequence shown here is derived from an EMBL/GenBank/DDBJ whole genome shotgun (WGS) entry which is preliminary data.</text>
</comment>
<proteinExistence type="predicted"/>
<evidence type="ECO:0000313" key="1">
    <source>
        <dbReference type="EMBL" id="CAK9159059.1"/>
    </source>
</evidence>
<gene>
    <name evidence="1" type="ORF">ILEXP_LOCUS27738</name>
</gene>